<dbReference type="GO" id="GO:0005886">
    <property type="term" value="C:plasma membrane"/>
    <property type="evidence" value="ECO:0007669"/>
    <property type="project" value="TreeGrafter"/>
</dbReference>
<comment type="caution">
    <text evidence="8">The sequence shown here is derived from an EMBL/GenBank/DDBJ whole genome shotgun (WGS) entry which is preliminary data.</text>
</comment>
<keyword evidence="3 7" id="KW-0812">Transmembrane</keyword>
<feature type="compositionally biased region" description="Basic and acidic residues" evidence="6">
    <location>
        <begin position="592"/>
        <end position="601"/>
    </location>
</feature>
<feature type="transmembrane region" description="Helical" evidence="7">
    <location>
        <begin position="409"/>
        <end position="430"/>
    </location>
</feature>
<feature type="transmembrane region" description="Helical" evidence="7">
    <location>
        <begin position="123"/>
        <end position="146"/>
    </location>
</feature>
<keyword evidence="9" id="KW-1185">Reference proteome</keyword>
<feature type="compositionally biased region" description="Gly residues" evidence="6">
    <location>
        <begin position="602"/>
        <end position="615"/>
    </location>
</feature>
<evidence type="ECO:0000313" key="8">
    <source>
        <dbReference type="EMBL" id="EAU80839.2"/>
    </source>
</evidence>
<feature type="transmembrane region" description="Helical" evidence="7">
    <location>
        <begin position="72"/>
        <end position="93"/>
    </location>
</feature>
<feature type="transmembrane region" description="Helical" evidence="7">
    <location>
        <begin position="561"/>
        <end position="582"/>
    </location>
</feature>
<feature type="compositionally biased region" description="Low complexity" evidence="6">
    <location>
        <begin position="616"/>
        <end position="631"/>
    </location>
</feature>
<protein>
    <recommendedName>
        <fullName evidence="10">Major facilitator superfamily (MFS) profile domain-containing protein</fullName>
    </recommendedName>
</protein>
<feature type="transmembrane region" description="Helical" evidence="7">
    <location>
        <begin position="532"/>
        <end position="555"/>
    </location>
</feature>
<accession>A8PFN6</accession>
<feature type="transmembrane region" description="Helical" evidence="7">
    <location>
        <begin position="158"/>
        <end position="177"/>
    </location>
</feature>
<keyword evidence="2" id="KW-0813">Transport</keyword>
<gene>
    <name evidence="8" type="ORF">CC1G_04949</name>
</gene>
<dbReference type="VEuPathDB" id="FungiDB:CC1G_04949"/>
<dbReference type="Gene3D" id="1.20.1720.10">
    <property type="entry name" value="Multidrug resistance protein D"/>
    <property type="match status" value="1"/>
</dbReference>
<dbReference type="InParanoid" id="A8PFN6"/>
<dbReference type="OrthoDB" id="2585655at2759"/>
<comment type="subcellular location">
    <subcellularLocation>
        <location evidence="1">Membrane</location>
        <topology evidence="1">Multi-pass membrane protein</topology>
    </subcellularLocation>
</comment>
<evidence type="ECO:0000256" key="7">
    <source>
        <dbReference type="SAM" id="Phobius"/>
    </source>
</evidence>
<evidence type="ECO:0000256" key="6">
    <source>
        <dbReference type="SAM" id="MobiDB-lite"/>
    </source>
</evidence>
<feature type="transmembrane region" description="Helical" evidence="7">
    <location>
        <begin position="197"/>
        <end position="213"/>
    </location>
</feature>
<feature type="transmembrane region" description="Helical" evidence="7">
    <location>
        <begin position="320"/>
        <end position="339"/>
    </location>
</feature>
<evidence type="ECO:0000313" key="9">
    <source>
        <dbReference type="Proteomes" id="UP000001861"/>
    </source>
</evidence>
<organism evidence="8 9">
    <name type="scientific">Coprinopsis cinerea (strain Okayama-7 / 130 / ATCC MYA-4618 / FGSC 9003)</name>
    <name type="common">Inky cap fungus</name>
    <name type="synonym">Hormographiella aspergillata</name>
    <dbReference type="NCBI Taxonomy" id="240176"/>
    <lineage>
        <taxon>Eukaryota</taxon>
        <taxon>Fungi</taxon>
        <taxon>Dikarya</taxon>
        <taxon>Basidiomycota</taxon>
        <taxon>Agaricomycotina</taxon>
        <taxon>Agaricomycetes</taxon>
        <taxon>Agaricomycetidae</taxon>
        <taxon>Agaricales</taxon>
        <taxon>Agaricineae</taxon>
        <taxon>Psathyrellaceae</taxon>
        <taxon>Coprinopsis</taxon>
    </lineage>
</organism>
<evidence type="ECO:0000256" key="1">
    <source>
        <dbReference type="ARBA" id="ARBA00004141"/>
    </source>
</evidence>
<feature type="transmembrane region" description="Helical" evidence="7">
    <location>
        <begin position="33"/>
        <end position="52"/>
    </location>
</feature>
<dbReference type="HOGENOM" id="CLU_433455_0_0_1"/>
<dbReference type="GeneID" id="6017774"/>
<evidence type="ECO:0008006" key="10">
    <source>
        <dbReference type="Google" id="ProtNLM"/>
    </source>
</evidence>
<feature type="transmembrane region" description="Helical" evidence="7">
    <location>
        <begin position="496"/>
        <end position="520"/>
    </location>
</feature>
<dbReference type="PANTHER" id="PTHR23502">
    <property type="entry name" value="MAJOR FACILITATOR SUPERFAMILY"/>
    <property type="match status" value="1"/>
</dbReference>
<proteinExistence type="predicted"/>
<feature type="transmembrane region" description="Helical" evidence="7">
    <location>
        <begin position="351"/>
        <end position="375"/>
    </location>
</feature>
<dbReference type="InterPro" id="IPR011701">
    <property type="entry name" value="MFS"/>
</dbReference>
<evidence type="ECO:0000256" key="3">
    <source>
        <dbReference type="ARBA" id="ARBA00022692"/>
    </source>
</evidence>
<dbReference type="EMBL" id="AACS02000002">
    <property type="protein sequence ID" value="EAU80839.2"/>
    <property type="molecule type" value="Genomic_DNA"/>
</dbReference>
<reference evidence="8 9" key="1">
    <citation type="journal article" date="2010" name="Proc. Natl. Acad. Sci. U.S.A.">
        <title>Insights into evolution of multicellular fungi from the assembled chromosomes of the mushroom Coprinopsis cinerea (Coprinus cinereus).</title>
        <authorList>
            <person name="Stajich J.E."/>
            <person name="Wilke S.K."/>
            <person name="Ahren D."/>
            <person name="Au C.H."/>
            <person name="Birren B.W."/>
            <person name="Borodovsky M."/>
            <person name="Burns C."/>
            <person name="Canback B."/>
            <person name="Casselton L.A."/>
            <person name="Cheng C.K."/>
            <person name="Deng J."/>
            <person name="Dietrich F.S."/>
            <person name="Fargo D.C."/>
            <person name="Farman M.L."/>
            <person name="Gathman A.C."/>
            <person name="Goldberg J."/>
            <person name="Guigo R."/>
            <person name="Hoegger P.J."/>
            <person name="Hooker J.B."/>
            <person name="Huggins A."/>
            <person name="James T.Y."/>
            <person name="Kamada T."/>
            <person name="Kilaru S."/>
            <person name="Kodira C."/>
            <person name="Kues U."/>
            <person name="Kupfer D."/>
            <person name="Kwan H.S."/>
            <person name="Lomsadze A."/>
            <person name="Li W."/>
            <person name="Lilly W.W."/>
            <person name="Ma L.J."/>
            <person name="Mackey A.J."/>
            <person name="Manning G."/>
            <person name="Martin F."/>
            <person name="Muraguchi H."/>
            <person name="Natvig D.O."/>
            <person name="Palmerini H."/>
            <person name="Ramesh M.A."/>
            <person name="Rehmeyer C.J."/>
            <person name="Roe B.A."/>
            <person name="Shenoy N."/>
            <person name="Stanke M."/>
            <person name="Ter-Hovhannisyan V."/>
            <person name="Tunlid A."/>
            <person name="Velagapudi R."/>
            <person name="Vision T.J."/>
            <person name="Zeng Q."/>
            <person name="Zolan M.E."/>
            <person name="Pukkila P.J."/>
        </authorList>
    </citation>
    <scope>NUCLEOTIDE SEQUENCE [LARGE SCALE GENOMIC DNA]</scope>
    <source>
        <strain evidence="9">Okayama-7 / 130 / ATCC MYA-4618 / FGSC 9003</strain>
    </source>
</reference>
<dbReference type="GO" id="GO:0022857">
    <property type="term" value="F:transmembrane transporter activity"/>
    <property type="evidence" value="ECO:0007669"/>
    <property type="project" value="InterPro"/>
</dbReference>
<name>A8PFN6_COPC7</name>
<keyword evidence="4 7" id="KW-1133">Transmembrane helix</keyword>
<dbReference type="Pfam" id="PF07690">
    <property type="entry name" value="MFS_1"/>
    <property type="match status" value="1"/>
</dbReference>
<dbReference type="RefSeq" id="XP_001841105.2">
    <property type="nucleotide sequence ID" value="XM_001841053.2"/>
</dbReference>
<dbReference type="SUPFAM" id="SSF103473">
    <property type="entry name" value="MFS general substrate transporter"/>
    <property type="match status" value="1"/>
</dbReference>
<evidence type="ECO:0000256" key="2">
    <source>
        <dbReference type="ARBA" id="ARBA00022448"/>
    </source>
</evidence>
<feature type="transmembrane region" description="Helical" evidence="7">
    <location>
        <begin position="100"/>
        <end position="117"/>
    </location>
</feature>
<evidence type="ECO:0000256" key="4">
    <source>
        <dbReference type="ARBA" id="ARBA00022989"/>
    </source>
</evidence>
<dbReference type="AlphaFoldDB" id="A8PFN6"/>
<sequence>MLIANEETPLLNGSRYEAQAGTATRLRGEKWRVFGVVAGAGFLSVSTFWIYYIDWRSMLLILGGPSMVESFLRDFSLLLSATVGVLLASIYSTIHGKRKVLLWTTSSIILGSLLVSTSQNITWLLLGRIFQTLGTTPTWSVGIGILGDTFRREQRGRAIGGFIFVSMLGGVAAPHLSHLMKHLAPHLSVSTYDSWRLTQALLAIASSVLWLTLRQSTSLSRPAPLCLNIEGFSEDSLVEGLHEDSRPERMGGISEDESRLEERLERPHRGILNPFSPYGLLHLKDVLPLSFASGAPIYSATCRTSRPTLTRTAVIGNADWNLDGCGVIVLWMEVSSYSWPKHADKLVYRWYFPSLALGLGLGALLAGFATDYILIRRIQDLLRTSSHHGTSHPRTLNFESSFDRPDKRFFVSLPGAFLIAPPLVLVGFVLNFAMGGGGRGTGVGWALAPLEWALIPFGMNEVGVNGFGLRGIIFNWVLFMQEEGEGGGVGLNVNKWLVMGCLFLVGLGTYSTSVPVLTYFLEVVPQSRNVQIVAASDALQILVTGITFTILVVLASAFGTSVANVVGCGVVLMSPVLIFSVIRRRKMAEREAMVSEGEERGSGGSGTSQDGGAGSSGSANVSGSASGNGHL</sequence>
<dbReference type="InterPro" id="IPR036259">
    <property type="entry name" value="MFS_trans_sf"/>
</dbReference>
<dbReference type="Proteomes" id="UP000001861">
    <property type="component" value="Unassembled WGS sequence"/>
</dbReference>
<dbReference type="PANTHER" id="PTHR23502:SF132">
    <property type="entry name" value="POLYAMINE TRANSPORTER 2-RELATED"/>
    <property type="match status" value="1"/>
</dbReference>
<evidence type="ECO:0000256" key="5">
    <source>
        <dbReference type="ARBA" id="ARBA00023136"/>
    </source>
</evidence>
<dbReference type="KEGG" id="cci:CC1G_04949"/>
<keyword evidence="5 7" id="KW-0472">Membrane</keyword>
<feature type="region of interest" description="Disordered" evidence="6">
    <location>
        <begin position="592"/>
        <end position="631"/>
    </location>
</feature>